<dbReference type="OrthoDB" id="9816113at2"/>
<organism evidence="2 3">
    <name type="scientific">Rodentibacter heidelbergensis</name>
    <dbReference type="NCBI Taxonomy" id="1908258"/>
    <lineage>
        <taxon>Bacteria</taxon>
        <taxon>Pseudomonadati</taxon>
        <taxon>Pseudomonadota</taxon>
        <taxon>Gammaproteobacteria</taxon>
        <taxon>Pasteurellales</taxon>
        <taxon>Pasteurellaceae</taxon>
        <taxon>Rodentibacter</taxon>
    </lineage>
</organism>
<comment type="caution">
    <text evidence="2">The sequence shown here is derived from an EMBL/GenBank/DDBJ whole genome shotgun (WGS) entry which is preliminary data.</text>
</comment>
<dbReference type="Pfam" id="PF01755">
    <property type="entry name" value="Glyco_transf_25"/>
    <property type="match status" value="1"/>
</dbReference>
<sequence>MHGTLTHNYVISLTTAEKRRQHIENEFGKQNIPFSFFDAVTPSNIEEVAEKLNIILDRSPKALLSDTEIGCALSHIFLWHFMLENQLDYINIFEDDIHLGENAKALLEIDYLPDDTDVLKLEANGRIFGGEPSKIKCNREIIPLTFKQSGAAGYTLTPKGAKYLLSKVQNKQLTLPADDILFVEFLSQKDYNVVQLLPGICVQDFIINPNPFESSLSAGRAQVSHNQIKSSPLEKIKKEWIRVKRRLFGNPFPSSKSAVKFDRTFVLELNFPIINMNGIARHIKRVSFALPFNDKASPG</sequence>
<gene>
    <name evidence="2" type="ORF">BKK48_08740</name>
</gene>
<dbReference type="AlphaFoldDB" id="A0A1V3I734"/>
<evidence type="ECO:0000259" key="1">
    <source>
        <dbReference type="Pfam" id="PF01755"/>
    </source>
</evidence>
<evidence type="ECO:0000313" key="3">
    <source>
        <dbReference type="Proteomes" id="UP000189437"/>
    </source>
</evidence>
<reference evidence="2 3" key="1">
    <citation type="submission" date="2016-10" db="EMBL/GenBank/DDBJ databases">
        <title>Rodentibacter gen. nov. and new species.</title>
        <authorList>
            <person name="Christensen H."/>
        </authorList>
    </citation>
    <scope>NUCLEOTIDE SEQUENCE [LARGE SCALE GENOMIC DNA]</scope>
    <source>
        <strain evidence="2 3">Ac69</strain>
    </source>
</reference>
<accession>A0A1V3I734</accession>
<name>A0A1V3I734_9PAST</name>
<dbReference type="STRING" id="1908258.BKK48_08740"/>
<dbReference type="InterPro" id="IPR002654">
    <property type="entry name" value="Glyco_trans_25"/>
</dbReference>
<dbReference type="CDD" id="cd06532">
    <property type="entry name" value="Glyco_transf_25"/>
    <property type="match status" value="1"/>
</dbReference>
<keyword evidence="3" id="KW-1185">Reference proteome</keyword>
<dbReference type="Proteomes" id="UP000189437">
    <property type="component" value="Unassembled WGS sequence"/>
</dbReference>
<dbReference type="EMBL" id="MLHH01000023">
    <property type="protein sequence ID" value="OOF35836.1"/>
    <property type="molecule type" value="Genomic_DNA"/>
</dbReference>
<proteinExistence type="predicted"/>
<evidence type="ECO:0000313" key="2">
    <source>
        <dbReference type="EMBL" id="OOF35836.1"/>
    </source>
</evidence>
<protein>
    <submittedName>
        <fullName evidence="2">Lipooligosaccharide biosynthesis protein lpsA</fullName>
    </submittedName>
</protein>
<feature type="domain" description="Glycosyl transferase family 25" evidence="1">
    <location>
        <begin position="6"/>
        <end position="180"/>
    </location>
</feature>